<name>A0ABS5EJR1_9PROT</name>
<dbReference type="InterPro" id="IPR001509">
    <property type="entry name" value="Epimerase_deHydtase"/>
</dbReference>
<sequence>MTGDYGFIGSTMVRRLLSTTDAVVVNVHRETHVASPESLGPWLRDPRHVHLKADICDVAAMRQVVATHRPSRPRTQAIASADYPSKATRPADERLDTTGLRDTFGVALPHLGSRVGARP</sequence>
<protein>
    <submittedName>
        <fullName evidence="3">Sugar nucleotide-binding protein</fullName>
    </submittedName>
</protein>
<evidence type="ECO:0000313" key="4">
    <source>
        <dbReference type="Proteomes" id="UP000698752"/>
    </source>
</evidence>
<reference evidence="4" key="1">
    <citation type="journal article" date="2021" name="Syst. Appl. Microbiol.">
        <title>Roseomonas hellenica sp. nov., isolated from roots of wild-growing Alkanna tinctoria.</title>
        <authorList>
            <person name="Rat A."/>
            <person name="Naranjo H.D."/>
            <person name="Lebbe L."/>
            <person name="Cnockaert M."/>
            <person name="Krigas N."/>
            <person name="Grigoriadou K."/>
            <person name="Maloupa E."/>
            <person name="Willems A."/>
        </authorList>
    </citation>
    <scope>NUCLEOTIDE SEQUENCE [LARGE SCALE GENOMIC DNA]</scope>
    <source>
        <strain evidence="4">LMG 31159</strain>
    </source>
</reference>
<dbReference type="InterPro" id="IPR036291">
    <property type="entry name" value="NAD(P)-bd_dom_sf"/>
</dbReference>
<keyword evidence="4" id="KW-1185">Reference proteome</keyword>
<feature type="domain" description="NAD-dependent epimerase/dehydratase" evidence="2">
    <location>
        <begin position="1"/>
        <end position="90"/>
    </location>
</feature>
<comment type="caution">
    <text evidence="3">The sequence shown here is derived from an EMBL/GenBank/DDBJ whole genome shotgun (WGS) entry which is preliminary data.</text>
</comment>
<dbReference type="SUPFAM" id="SSF51735">
    <property type="entry name" value="NAD(P)-binding Rossmann-fold domains"/>
    <property type="match status" value="1"/>
</dbReference>
<dbReference type="Pfam" id="PF01370">
    <property type="entry name" value="Epimerase"/>
    <property type="match status" value="1"/>
</dbReference>
<evidence type="ECO:0000256" key="1">
    <source>
        <dbReference type="SAM" id="MobiDB-lite"/>
    </source>
</evidence>
<evidence type="ECO:0000313" key="3">
    <source>
        <dbReference type="EMBL" id="MBR0650847.1"/>
    </source>
</evidence>
<dbReference type="Gene3D" id="3.40.50.720">
    <property type="entry name" value="NAD(P)-binding Rossmann-like Domain"/>
    <property type="match status" value="1"/>
</dbReference>
<proteinExistence type="predicted"/>
<dbReference type="Proteomes" id="UP000698752">
    <property type="component" value="Unassembled WGS sequence"/>
</dbReference>
<gene>
    <name evidence="3" type="ORF">GXW78_14335</name>
</gene>
<evidence type="ECO:0000259" key="2">
    <source>
        <dbReference type="Pfam" id="PF01370"/>
    </source>
</evidence>
<dbReference type="RefSeq" id="WP_211869511.1">
    <property type="nucleotide sequence ID" value="NZ_JAAEDI010000014.1"/>
</dbReference>
<feature type="region of interest" description="Disordered" evidence="1">
    <location>
        <begin position="67"/>
        <end position="98"/>
    </location>
</feature>
<organism evidence="3 4">
    <name type="scientific">Neoroseomonas terrae</name>
    <dbReference type="NCBI Taxonomy" id="424799"/>
    <lineage>
        <taxon>Bacteria</taxon>
        <taxon>Pseudomonadati</taxon>
        <taxon>Pseudomonadota</taxon>
        <taxon>Alphaproteobacteria</taxon>
        <taxon>Acetobacterales</taxon>
        <taxon>Acetobacteraceae</taxon>
        <taxon>Neoroseomonas</taxon>
    </lineage>
</organism>
<dbReference type="EMBL" id="JAAEDI010000014">
    <property type="protein sequence ID" value="MBR0650847.1"/>
    <property type="molecule type" value="Genomic_DNA"/>
</dbReference>
<accession>A0ABS5EJR1</accession>